<accession>A0A0P0N2X2</accession>
<evidence type="ECO:0000313" key="4">
    <source>
        <dbReference type="EMBL" id="ALL01277.1"/>
    </source>
</evidence>
<dbReference type="SUPFAM" id="SSF54631">
    <property type="entry name" value="CBS-domain pair"/>
    <property type="match status" value="2"/>
</dbReference>
<feature type="domain" description="CBS" evidence="3">
    <location>
        <begin position="79"/>
        <end position="139"/>
    </location>
</feature>
<sequence>MMKYPRVDEYMSTPVVVVRPDDSLARARRLMIRYRIGRLVVIDDQERPIGIITKADFVRLASGQLTRRPLDAIIVKEVMTENPVVIRSDRSLREAARLMLQHKVGGLPVVDESGKLVGMITKTDVVRAYAEKLRGKYKVKDYMYVDAPQASLNHSVAYVVELLETHPARRVLVVDGGELVGIIAPSDIAFVNVIPRVVKGKSKISRRFFELPKGRIGPVYEYMLPTAQDIMTPDPVTIEAEEDLAAAAQLMIRHGFSSLPVMVEDSPVGVVVKHNILRAISES</sequence>
<dbReference type="STRING" id="1273541.Pyrde_1229"/>
<dbReference type="InterPro" id="IPR051257">
    <property type="entry name" value="Diverse_CBS-Domain"/>
</dbReference>
<dbReference type="CDD" id="cd04584">
    <property type="entry name" value="CBS_pair_AcuB_like"/>
    <property type="match status" value="1"/>
</dbReference>
<dbReference type="EMBL" id="CP013011">
    <property type="protein sequence ID" value="ALL01277.1"/>
    <property type="molecule type" value="Genomic_DNA"/>
</dbReference>
<evidence type="ECO:0000313" key="5">
    <source>
        <dbReference type="Proteomes" id="UP000058613"/>
    </source>
</evidence>
<dbReference type="InterPro" id="IPR046342">
    <property type="entry name" value="CBS_dom_sf"/>
</dbReference>
<evidence type="ECO:0000256" key="2">
    <source>
        <dbReference type="PROSITE-ProRule" id="PRU00703"/>
    </source>
</evidence>
<dbReference type="PANTHER" id="PTHR43080:SF2">
    <property type="entry name" value="CBS DOMAIN-CONTAINING PROTEIN"/>
    <property type="match status" value="1"/>
</dbReference>
<name>A0A0P0N2X2_9CREN</name>
<dbReference type="Pfam" id="PF00571">
    <property type="entry name" value="CBS"/>
    <property type="match status" value="4"/>
</dbReference>
<evidence type="ECO:0000259" key="3">
    <source>
        <dbReference type="PROSITE" id="PS51371"/>
    </source>
</evidence>
<feature type="domain" description="CBS" evidence="3">
    <location>
        <begin position="143"/>
        <end position="198"/>
    </location>
</feature>
<dbReference type="AlphaFoldDB" id="A0A0P0N2X2"/>
<keyword evidence="1 2" id="KW-0129">CBS domain</keyword>
<organism evidence="4 5">
    <name type="scientific">Pyrodictium delaneyi</name>
    <dbReference type="NCBI Taxonomy" id="1273541"/>
    <lineage>
        <taxon>Archaea</taxon>
        <taxon>Thermoproteota</taxon>
        <taxon>Thermoprotei</taxon>
        <taxon>Desulfurococcales</taxon>
        <taxon>Pyrodictiaceae</taxon>
        <taxon>Pyrodictium</taxon>
    </lineage>
</organism>
<dbReference type="Proteomes" id="UP000058613">
    <property type="component" value="Chromosome"/>
</dbReference>
<dbReference type="InterPro" id="IPR000644">
    <property type="entry name" value="CBS_dom"/>
</dbReference>
<dbReference type="PROSITE" id="PS51371">
    <property type="entry name" value="CBS"/>
    <property type="match status" value="4"/>
</dbReference>
<proteinExistence type="predicted"/>
<gene>
    <name evidence="4" type="ORF">Pyrde_1229</name>
</gene>
<dbReference type="SMART" id="SM00116">
    <property type="entry name" value="CBS"/>
    <property type="match status" value="4"/>
</dbReference>
<reference evidence="4 5" key="1">
    <citation type="submission" date="2015-10" db="EMBL/GenBank/DDBJ databases">
        <title>Complete genome sequence of hyperthermophilic archaeon Pyrodictium delaneyi Su06.</title>
        <authorList>
            <person name="Jung J.-H."/>
            <person name="Lin J."/>
            <person name="Holden J.F."/>
            <person name="Park C.-S."/>
        </authorList>
    </citation>
    <scope>NUCLEOTIDE SEQUENCE [LARGE SCALE GENOMIC DNA]</scope>
    <source>
        <strain evidence="4 5">Su06</strain>
    </source>
</reference>
<feature type="domain" description="CBS" evidence="3">
    <location>
        <begin position="231"/>
        <end position="283"/>
    </location>
</feature>
<dbReference type="KEGG" id="pdl:Pyrde_1229"/>
<feature type="domain" description="CBS" evidence="3">
    <location>
        <begin position="11"/>
        <end position="67"/>
    </location>
</feature>
<evidence type="ECO:0000256" key="1">
    <source>
        <dbReference type="ARBA" id="ARBA00023122"/>
    </source>
</evidence>
<dbReference type="PANTHER" id="PTHR43080">
    <property type="entry name" value="CBS DOMAIN-CONTAINING PROTEIN CBSX3, MITOCHONDRIAL"/>
    <property type="match status" value="1"/>
</dbReference>
<protein>
    <submittedName>
        <fullName evidence="4">CBS domain protein</fullName>
    </submittedName>
</protein>
<dbReference type="Gene3D" id="3.10.580.10">
    <property type="entry name" value="CBS-domain"/>
    <property type="match status" value="3"/>
</dbReference>